<dbReference type="PANTHER" id="PTHR11089">
    <property type="entry name" value="GTP-BINDING PROTEIN-RELATED"/>
    <property type="match status" value="1"/>
</dbReference>
<sequence>MGKIRKKTSKRRTTHQRTKISQKAAETRHKNKKQAKKNPQWKSRVKKDIGIPNSLPFKDEILAEIAQARTMATEEKERRRELQKAQAKAAKGGIVPPADDNEDDEERSSNAEEEEDTDGITTSGQVLSPGKKHPNAAPAKTDQVPLLFDPAYPDLGSVLDKVHVLLHVLDARDPLAFRNSIIESRADDTNQSNVFVLNKIDLVPRESAQSWSKHLRSAHPTFLFRSATAFLPPPEDHAKQAKGKQRANACDDAVGVDALVEYLAALAPGAQREELIVAVVGLPNSGKSSVINSLLKSASLPIYKPSTMKEKSATTTLRPQPVILKHGALTITLVDTPGYVLASPETESGSGSGGAAKWSQEDEETRAKDMLLRVRGKIEKAKMPEVAVSQIVGRANAEDLMLLYNLPAFQAGDATAFLTSHARSTGRLKKGEVPDLVESARSVLRDWRVGKFPYYTHPPASASAPTPSSAMSTPALAEIYERSDSVVLESIKTRKELRLAGDGIVRLTPGAVDSRTVVLVSLDTDRDEDEEMGEAVAEEDADGVDESDEDEDEGEEDDGASAEEPSASSEDEEPEDASDLEEAPAPSISTSKRKRTMSKSAPAPAPKKVAFATKKLGRTNSALKSKPGAGEPQTKPKSSIKSATVAPSSTKALKVGVNAQKTQAPVRASQQVRRIGNSKNAKGKPAPAGAGAEEAYDFKKFF</sequence>
<evidence type="ECO:0000256" key="5">
    <source>
        <dbReference type="SAM" id="MobiDB-lite"/>
    </source>
</evidence>
<evidence type="ECO:0000313" key="8">
    <source>
        <dbReference type="EMBL" id="KDQ21078.1"/>
    </source>
</evidence>
<feature type="region of interest" description="Disordered" evidence="5">
    <location>
        <begin position="659"/>
        <end position="690"/>
    </location>
</feature>
<dbReference type="STRING" id="930990.A0A067MZ93"/>
<evidence type="ECO:0008006" key="10">
    <source>
        <dbReference type="Google" id="ProtNLM"/>
    </source>
</evidence>
<evidence type="ECO:0000256" key="3">
    <source>
        <dbReference type="ARBA" id="ARBA00023134"/>
    </source>
</evidence>
<dbReference type="InterPro" id="IPR027417">
    <property type="entry name" value="P-loop_NTPase"/>
</dbReference>
<feature type="region of interest" description="Disordered" evidence="5">
    <location>
        <begin position="71"/>
        <end position="139"/>
    </location>
</feature>
<feature type="compositionally biased region" description="Acidic residues" evidence="5">
    <location>
        <begin position="569"/>
        <end position="582"/>
    </location>
</feature>
<evidence type="ECO:0000256" key="1">
    <source>
        <dbReference type="ARBA" id="ARBA00004123"/>
    </source>
</evidence>
<proteinExistence type="predicted"/>
<evidence type="ECO:0000256" key="4">
    <source>
        <dbReference type="ARBA" id="ARBA00023242"/>
    </source>
</evidence>
<comment type="subcellular location">
    <subcellularLocation>
        <location evidence="1">Nucleus</location>
    </subcellularLocation>
</comment>
<dbReference type="GO" id="GO:0005730">
    <property type="term" value="C:nucleolus"/>
    <property type="evidence" value="ECO:0007669"/>
    <property type="project" value="UniProtKB-ARBA"/>
</dbReference>
<keyword evidence="9" id="KW-1185">Reference proteome</keyword>
<feature type="region of interest" description="Disordered" evidence="5">
    <location>
        <begin position="343"/>
        <end position="364"/>
    </location>
</feature>
<evidence type="ECO:0000259" key="6">
    <source>
        <dbReference type="Pfam" id="PF01926"/>
    </source>
</evidence>
<feature type="compositionally biased region" description="Polar residues" evidence="5">
    <location>
        <begin position="659"/>
        <end position="680"/>
    </location>
</feature>
<feature type="domain" description="G" evidence="6">
    <location>
        <begin position="277"/>
        <end position="347"/>
    </location>
</feature>
<feature type="compositionally biased region" description="Low complexity" evidence="5">
    <location>
        <begin position="598"/>
        <end position="614"/>
    </location>
</feature>
<gene>
    <name evidence="8" type="ORF">BOTBODRAFT_27080</name>
</gene>
<feature type="region of interest" description="Disordered" evidence="5">
    <location>
        <begin position="1"/>
        <end position="59"/>
    </location>
</feature>
<evidence type="ECO:0000313" key="9">
    <source>
        <dbReference type="Proteomes" id="UP000027195"/>
    </source>
</evidence>
<dbReference type="Gene3D" id="3.40.50.300">
    <property type="entry name" value="P-loop containing nucleotide triphosphate hydrolases"/>
    <property type="match status" value="1"/>
</dbReference>
<feature type="compositionally biased region" description="Acidic residues" evidence="5">
    <location>
        <begin position="525"/>
        <end position="561"/>
    </location>
</feature>
<dbReference type="InterPro" id="IPR006073">
    <property type="entry name" value="GTP-bd"/>
</dbReference>
<dbReference type="GO" id="GO:0005525">
    <property type="term" value="F:GTP binding"/>
    <property type="evidence" value="ECO:0007669"/>
    <property type="project" value="UniProtKB-KW"/>
</dbReference>
<feature type="compositionally biased region" description="Basic residues" evidence="5">
    <location>
        <begin position="1"/>
        <end position="20"/>
    </location>
</feature>
<dbReference type="AlphaFoldDB" id="A0A067MZ93"/>
<organism evidence="8 9">
    <name type="scientific">Botryobasidium botryosum (strain FD-172 SS1)</name>
    <dbReference type="NCBI Taxonomy" id="930990"/>
    <lineage>
        <taxon>Eukaryota</taxon>
        <taxon>Fungi</taxon>
        <taxon>Dikarya</taxon>
        <taxon>Basidiomycota</taxon>
        <taxon>Agaricomycotina</taxon>
        <taxon>Agaricomycetes</taxon>
        <taxon>Cantharellales</taxon>
        <taxon>Botryobasidiaceae</taxon>
        <taxon>Botryobasidium</taxon>
    </lineage>
</organism>
<dbReference type="Pfam" id="PF08701">
    <property type="entry name" value="GN3L_Grn1"/>
    <property type="match status" value="1"/>
</dbReference>
<name>A0A067MZ93_BOTB1</name>
<feature type="compositionally biased region" description="Polar residues" evidence="5">
    <location>
        <begin position="635"/>
        <end position="647"/>
    </location>
</feature>
<dbReference type="Gene3D" id="1.10.1580.10">
    <property type="match status" value="1"/>
</dbReference>
<evidence type="ECO:0000259" key="7">
    <source>
        <dbReference type="Pfam" id="PF08701"/>
    </source>
</evidence>
<reference evidence="9" key="1">
    <citation type="journal article" date="2014" name="Proc. Natl. Acad. Sci. U.S.A.">
        <title>Extensive sampling of basidiomycete genomes demonstrates inadequacy of the white-rot/brown-rot paradigm for wood decay fungi.</title>
        <authorList>
            <person name="Riley R."/>
            <person name="Salamov A.A."/>
            <person name="Brown D.W."/>
            <person name="Nagy L.G."/>
            <person name="Floudas D."/>
            <person name="Held B.W."/>
            <person name="Levasseur A."/>
            <person name="Lombard V."/>
            <person name="Morin E."/>
            <person name="Otillar R."/>
            <person name="Lindquist E.A."/>
            <person name="Sun H."/>
            <person name="LaButti K.M."/>
            <person name="Schmutz J."/>
            <person name="Jabbour D."/>
            <person name="Luo H."/>
            <person name="Baker S.E."/>
            <person name="Pisabarro A.G."/>
            <person name="Walton J.D."/>
            <person name="Blanchette R.A."/>
            <person name="Henrissat B."/>
            <person name="Martin F."/>
            <person name="Cullen D."/>
            <person name="Hibbett D.S."/>
            <person name="Grigoriev I.V."/>
        </authorList>
    </citation>
    <scope>NUCLEOTIDE SEQUENCE [LARGE SCALE GENOMIC DNA]</scope>
    <source>
        <strain evidence="9">FD-172 SS1</strain>
    </source>
</reference>
<keyword evidence="3" id="KW-0342">GTP-binding</keyword>
<dbReference type="PRINTS" id="PR00326">
    <property type="entry name" value="GTP1OBG"/>
</dbReference>
<evidence type="ECO:0000256" key="2">
    <source>
        <dbReference type="ARBA" id="ARBA00022741"/>
    </source>
</evidence>
<dbReference type="InterPro" id="IPR014813">
    <property type="entry name" value="Gnl3_N_dom"/>
</dbReference>
<dbReference type="Pfam" id="PF01926">
    <property type="entry name" value="MMR_HSR1"/>
    <property type="match status" value="1"/>
</dbReference>
<dbReference type="HOGENOM" id="CLU_011106_5_1_1"/>
<accession>A0A067MZ93</accession>
<protein>
    <recommendedName>
        <fullName evidence="10">CP-type G domain-containing protein</fullName>
    </recommendedName>
</protein>
<dbReference type="OrthoDB" id="10266128at2759"/>
<dbReference type="Proteomes" id="UP000027195">
    <property type="component" value="Unassembled WGS sequence"/>
</dbReference>
<feature type="region of interest" description="Disordered" evidence="5">
    <location>
        <begin position="523"/>
        <end position="647"/>
    </location>
</feature>
<feature type="compositionally biased region" description="Basic and acidic residues" evidence="5">
    <location>
        <begin position="72"/>
        <end position="83"/>
    </location>
</feature>
<dbReference type="PANTHER" id="PTHR11089:SF30">
    <property type="entry name" value="GUANINE NUCLEOTIDE-BINDING PROTEIN-LIKE 3 HOMOLOG"/>
    <property type="match status" value="1"/>
</dbReference>
<keyword evidence="4" id="KW-0539">Nucleus</keyword>
<dbReference type="InterPro" id="IPR023179">
    <property type="entry name" value="GTP-bd_ortho_bundle_sf"/>
</dbReference>
<dbReference type="SUPFAM" id="SSF52540">
    <property type="entry name" value="P-loop containing nucleoside triphosphate hydrolases"/>
    <property type="match status" value="1"/>
</dbReference>
<feature type="compositionally biased region" description="Acidic residues" evidence="5">
    <location>
        <begin position="99"/>
        <end position="118"/>
    </location>
</feature>
<dbReference type="InParanoid" id="A0A067MZ93"/>
<dbReference type="EMBL" id="KL198017">
    <property type="protein sequence ID" value="KDQ21078.1"/>
    <property type="molecule type" value="Genomic_DNA"/>
</dbReference>
<dbReference type="InterPro" id="IPR050755">
    <property type="entry name" value="TRAFAC_YlqF/YawG_RiboMat"/>
</dbReference>
<feature type="domain" description="Guanine nucleotide-binding protein-like 3 N-terminal" evidence="7">
    <location>
        <begin position="14"/>
        <end position="89"/>
    </location>
</feature>
<keyword evidence="2" id="KW-0547">Nucleotide-binding</keyword>